<dbReference type="InterPro" id="IPR005883">
    <property type="entry name" value="PilM"/>
</dbReference>
<dbReference type="CDD" id="cd24049">
    <property type="entry name" value="ASKHA_NBD_PilM"/>
    <property type="match status" value="1"/>
</dbReference>
<dbReference type="InterPro" id="IPR043129">
    <property type="entry name" value="ATPase_NBD"/>
</dbReference>
<dbReference type="PIRSF" id="PIRSF019169">
    <property type="entry name" value="PilM"/>
    <property type="match status" value="1"/>
</dbReference>
<sequence>MIVMIWNPFKIAPKGFLGIDIGTSAIKIVEMSRAGKRRKLDNYGEMKAEALYEKPFRTFEKSTLSFSNRDVVRSLSAVLKEAGFKTNKAFFAIPDFSTFFTTISLPAMTDEEIPQAVDYEAPQHIPLPLQSVTLDWQIIEREAGAAAGQETIKVLLVAVPKDVIQQYQQIAQAVGLELISMEAEVFSLSRALIGEAEKNQTISLIDIGARSTTINIIDKGIVRISHSFDTSGSDFTTVIAKGLNIDYAEAESLKKRQGLLSGSGGIKETMLPLIDLIIEEIKKIFSSFFQAEGKEVKKIVLAGGSALMPGLADYFMKNLSKPAEIANPFTNIYYPPILEDTLKEMGPSCAIAVGAALRGLEE</sequence>
<evidence type="ECO:0000313" key="1">
    <source>
        <dbReference type="EMBL" id="OGZ20714.1"/>
    </source>
</evidence>
<dbReference type="Proteomes" id="UP000178721">
    <property type="component" value="Unassembled WGS sequence"/>
</dbReference>
<dbReference type="NCBIfam" id="TIGR01175">
    <property type="entry name" value="pilM"/>
    <property type="match status" value="1"/>
</dbReference>
<dbReference type="Gene3D" id="3.30.420.40">
    <property type="match status" value="2"/>
</dbReference>
<name>A0A1G2E4D2_9BACT</name>
<organism evidence="1 2">
    <name type="scientific">Candidatus Nealsonbacteria bacterium RIFCSPHIGHO2_01_FULL_43_31</name>
    <dbReference type="NCBI Taxonomy" id="1801665"/>
    <lineage>
        <taxon>Bacteria</taxon>
        <taxon>Candidatus Nealsoniibacteriota</taxon>
    </lineage>
</organism>
<comment type="caution">
    <text evidence="1">The sequence shown here is derived from an EMBL/GenBank/DDBJ whole genome shotgun (WGS) entry which is preliminary data.</text>
</comment>
<evidence type="ECO:0000313" key="2">
    <source>
        <dbReference type="Proteomes" id="UP000178721"/>
    </source>
</evidence>
<reference evidence="1 2" key="1">
    <citation type="journal article" date="2016" name="Nat. Commun.">
        <title>Thousands of microbial genomes shed light on interconnected biogeochemical processes in an aquifer system.</title>
        <authorList>
            <person name="Anantharaman K."/>
            <person name="Brown C.T."/>
            <person name="Hug L.A."/>
            <person name="Sharon I."/>
            <person name="Castelle C.J."/>
            <person name="Probst A.J."/>
            <person name="Thomas B.C."/>
            <person name="Singh A."/>
            <person name="Wilkins M.J."/>
            <person name="Karaoz U."/>
            <person name="Brodie E.L."/>
            <person name="Williams K.H."/>
            <person name="Hubbard S.S."/>
            <person name="Banfield J.F."/>
        </authorList>
    </citation>
    <scope>NUCLEOTIDE SEQUENCE [LARGE SCALE GENOMIC DNA]</scope>
</reference>
<dbReference type="SUPFAM" id="SSF53067">
    <property type="entry name" value="Actin-like ATPase domain"/>
    <property type="match status" value="2"/>
</dbReference>
<dbReference type="Pfam" id="PF11104">
    <property type="entry name" value="PilM_2"/>
    <property type="match status" value="1"/>
</dbReference>
<protein>
    <recommendedName>
        <fullName evidence="3">SHS2 domain-containing protein</fullName>
    </recommendedName>
</protein>
<dbReference type="AlphaFoldDB" id="A0A1G2E4D2"/>
<dbReference type="PANTHER" id="PTHR32432:SF3">
    <property type="entry name" value="ETHANOLAMINE UTILIZATION PROTEIN EUTJ"/>
    <property type="match status" value="1"/>
</dbReference>
<evidence type="ECO:0008006" key="3">
    <source>
        <dbReference type="Google" id="ProtNLM"/>
    </source>
</evidence>
<gene>
    <name evidence="1" type="ORF">A2654_01210</name>
</gene>
<dbReference type="InterPro" id="IPR050696">
    <property type="entry name" value="FtsA/MreB"/>
</dbReference>
<dbReference type="PANTHER" id="PTHR32432">
    <property type="entry name" value="CELL DIVISION PROTEIN FTSA-RELATED"/>
    <property type="match status" value="1"/>
</dbReference>
<proteinExistence type="predicted"/>
<accession>A0A1G2E4D2</accession>
<dbReference type="EMBL" id="MHMA01000003">
    <property type="protein sequence ID" value="OGZ20714.1"/>
    <property type="molecule type" value="Genomic_DNA"/>
</dbReference>
<dbReference type="Gene3D" id="3.30.1490.300">
    <property type="match status" value="1"/>
</dbReference>